<feature type="region of interest" description="Disordered" evidence="1">
    <location>
        <begin position="1"/>
        <end position="25"/>
    </location>
</feature>
<feature type="compositionally biased region" description="Low complexity" evidence="1">
    <location>
        <begin position="1"/>
        <end position="13"/>
    </location>
</feature>
<proteinExistence type="predicted"/>
<gene>
    <name evidence="2" type="ORF">H0235_008379</name>
</gene>
<comment type="caution">
    <text evidence="2">The sequence shown here is derived from an EMBL/GenBank/DDBJ whole genome shotgun (WGS) entry which is preliminary data.</text>
</comment>
<dbReference type="EMBL" id="JACSDY010000007">
    <property type="protein sequence ID" value="KAF7423096.1"/>
    <property type="molecule type" value="Genomic_DNA"/>
</dbReference>
<reference evidence="2" key="1">
    <citation type="journal article" date="2020" name="G3 (Bethesda)">
        <title>High-Quality Assemblies for Three Invasive Social Wasps from the &lt;i&gt;Vespula&lt;/i&gt; Genus.</title>
        <authorList>
            <person name="Harrop T.W.R."/>
            <person name="Guhlin J."/>
            <person name="McLaughlin G.M."/>
            <person name="Permina E."/>
            <person name="Stockwell P."/>
            <person name="Gilligan J."/>
            <person name="Le Lec M.F."/>
            <person name="Gruber M.A.M."/>
            <person name="Quinn O."/>
            <person name="Lovegrove M."/>
            <person name="Duncan E.J."/>
            <person name="Remnant E.J."/>
            <person name="Van Eeckhoven J."/>
            <person name="Graham B."/>
            <person name="Knapp R.A."/>
            <person name="Langford K.W."/>
            <person name="Kronenberg Z."/>
            <person name="Press M.O."/>
            <person name="Eacker S.M."/>
            <person name="Wilson-Rankin E.E."/>
            <person name="Purcell J."/>
            <person name="Lester P.J."/>
            <person name="Dearden P.K."/>
        </authorList>
    </citation>
    <scope>NUCLEOTIDE SEQUENCE</scope>
    <source>
        <strain evidence="2">Volc-1</strain>
    </source>
</reference>
<dbReference type="AlphaFoldDB" id="A0A834U916"/>
<keyword evidence="3" id="KW-1185">Reference proteome</keyword>
<evidence type="ECO:0000256" key="1">
    <source>
        <dbReference type="SAM" id="MobiDB-lite"/>
    </source>
</evidence>
<sequence>MRKTRSWGSESNGGSDGDDGSGRCGGSGWKQKVFPLSCKSCPYNCHRRGNSTECFLRPFKRTKNLVLSTIIDERASNKTPNIQNLDDNGISSHFPVNSMELENCYNYY</sequence>
<protein>
    <submittedName>
        <fullName evidence="2">Uncharacterized protein</fullName>
    </submittedName>
</protein>
<dbReference type="Proteomes" id="UP000600918">
    <property type="component" value="Unassembled WGS sequence"/>
</dbReference>
<evidence type="ECO:0000313" key="3">
    <source>
        <dbReference type="Proteomes" id="UP000600918"/>
    </source>
</evidence>
<name>A0A834U916_VESPE</name>
<evidence type="ECO:0000313" key="2">
    <source>
        <dbReference type="EMBL" id="KAF7423096.1"/>
    </source>
</evidence>
<accession>A0A834U916</accession>
<organism evidence="2 3">
    <name type="scientific">Vespula pensylvanica</name>
    <name type="common">Western yellow jacket</name>
    <name type="synonym">Wasp</name>
    <dbReference type="NCBI Taxonomy" id="30213"/>
    <lineage>
        <taxon>Eukaryota</taxon>
        <taxon>Metazoa</taxon>
        <taxon>Ecdysozoa</taxon>
        <taxon>Arthropoda</taxon>
        <taxon>Hexapoda</taxon>
        <taxon>Insecta</taxon>
        <taxon>Pterygota</taxon>
        <taxon>Neoptera</taxon>
        <taxon>Endopterygota</taxon>
        <taxon>Hymenoptera</taxon>
        <taxon>Apocrita</taxon>
        <taxon>Aculeata</taxon>
        <taxon>Vespoidea</taxon>
        <taxon>Vespidae</taxon>
        <taxon>Vespinae</taxon>
        <taxon>Vespula</taxon>
    </lineage>
</organism>